<proteinExistence type="predicted"/>
<name>A0A6B0YU31_9CHLR</name>
<comment type="caution">
    <text evidence="1">The sequence shown here is derived from an EMBL/GenBank/DDBJ whole genome shotgun (WGS) entry which is preliminary data.</text>
</comment>
<dbReference type="EMBL" id="VXRG01000063">
    <property type="protein sequence ID" value="MXY93222.1"/>
    <property type="molecule type" value="Genomic_DNA"/>
</dbReference>
<dbReference type="InterPro" id="IPR010428">
    <property type="entry name" value="Zincin_1"/>
</dbReference>
<accession>A0A6B0YU31</accession>
<evidence type="ECO:0000313" key="1">
    <source>
        <dbReference type="EMBL" id="MXY93222.1"/>
    </source>
</evidence>
<protein>
    <submittedName>
        <fullName evidence="1">Metallopeptidase family protein</fullName>
    </submittedName>
</protein>
<dbReference type="Pfam" id="PF06262">
    <property type="entry name" value="Zincin_1"/>
    <property type="match status" value="1"/>
</dbReference>
<dbReference type="AlphaFoldDB" id="A0A6B0YU31"/>
<organism evidence="1">
    <name type="scientific">Caldilineaceae bacterium SB0664_bin_27</name>
    <dbReference type="NCBI Taxonomy" id="2605260"/>
    <lineage>
        <taxon>Bacteria</taxon>
        <taxon>Bacillati</taxon>
        <taxon>Chloroflexota</taxon>
        <taxon>Caldilineae</taxon>
        <taxon>Caldilineales</taxon>
        <taxon>Caldilineaceae</taxon>
    </lineage>
</organism>
<dbReference type="SUPFAM" id="SSF55486">
    <property type="entry name" value="Metalloproteases ('zincins'), catalytic domain"/>
    <property type="match status" value="1"/>
</dbReference>
<reference evidence="1" key="1">
    <citation type="submission" date="2019-09" db="EMBL/GenBank/DDBJ databases">
        <title>Characterisation of the sponge microbiome using genome-centric metagenomics.</title>
        <authorList>
            <person name="Engelberts J.P."/>
            <person name="Robbins S.J."/>
            <person name="De Goeij J.M."/>
            <person name="Aranda M."/>
            <person name="Bell S.C."/>
            <person name="Webster N.S."/>
        </authorList>
    </citation>
    <scope>NUCLEOTIDE SEQUENCE</scope>
    <source>
        <strain evidence="1">SB0664_bin_27</strain>
    </source>
</reference>
<dbReference type="InterPro" id="IPR038555">
    <property type="entry name" value="Zincin_1_sf"/>
</dbReference>
<dbReference type="CDD" id="cd12952">
    <property type="entry name" value="MMP_ACEL2062"/>
    <property type="match status" value="1"/>
</dbReference>
<gene>
    <name evidence="1" type="ORF">F4Y42_07185</name>
</gene>
<sequence>MNAIRNPDQFDELVLSAIEDLPEIFLECLENVAIVVEEWPDRATLQSVDLNHRSELLGLYQGIPQTDRTHGYNLVMPDKISIYRRPILMRCRTEPEVRDLVQRVVRHEIAHHFGIDDDRLVEIGAY</sequence>
<dbReference type="Gene3D" id="3.30.2010.20">
    <property type="match status" value="1"/>
</dbReference>